<evidence type="ECO:0000259" key="4">
    <source>
        <dbReference type="Pfam" id="PF01420"/>
    </source>
</evidence>
<comment type="similarity">
    <text evidence="1">Belongs to the type-I restriction system S methylase family.</text>
</comment>
<dbReference type="PANTHER" id="PTHR30408:SF12">
    <property type="entry name" value="TYPE I RESTRICTION ENZYME MJAVIII SPECIFICITY SUBUNIT"/>
    <property type="match status" value="1"/>
</dbReference>
<keyword evidence="5" id="KW-0540">Nuclease</keyword>
<keyword evidence="3" id="KW-0238">DNA-binding</keyword>
<dbReference type="Proteomes" id="UP001304298">
    <property type="component" value="Unassembled WGS sequence"/>
</dbReference>
<dbReference type="InterPro" id="IPR000055">
    <property type="entry name" value="Restrct_endonuc_typeI_TRD"/>
</dbReference>
<dbReference type="RefSeq" id="WP_323323383.1">
    <property type="nucleotide sequence ID" value="NZ_JAYFSI010000001.1"/>
</dbReference>
<dbReference type="EC" id="3.1.21.-" evidence="5"/>
<dbReference type="Gene3D" id="3.90.220.20">
    <property type="entry name" value="DNA methylase specificity domains"/>
    <property type="match status" value="2"/>
</dbReference>
<comment type="caution">
    <text evidence="5">The sequence shown here is derived from an EMBL/GenBank/DDBJ whole genome shotgun (WGS) entry which is preliminary data.</text>
</comment>
<protein>
    <submittedName>
        <fullName evidence="5">Restriction endonuclease subunit S</fullName>
        <ecNumber evidence="5">3.1.21.-</ecNumber>
    </submittedName>
</protein>
<keyword evidence="5" id="KW-0255">Endonuclease</keyword>
<dbReference type="PANTHER" id="PTHR30408">
    <property type="entry name" value="TYPE-1 RESTRICTION ENZYME ECOKI SPECIFICITY PROTEIN"/>
    <property type="match status" value="1"/>
</dbReference>
<dbReference type="EMBL" id="JAYFSI010000001">
    <property type="protein sequence ID" value="MEA5358517.1"/>
    <property type="molecule type" value="Genomic_DNA"/>
</dbReference>
<dbReference type="InterPro" id="IPR052021">
    <property type="entry name" value="Type-I_RS_S_subunit"/>
</dbReference>
<keyword evidence="5" id="KW-0378">Hydrolase</keyword>
<sequence length="406" mass="44302">MGSKRVVDNAAVEAREWRSVPLGEAGTWLSGGTPSTSNPAYWNGDIPWISGASLKSFRIADSERRLTPLGARSGSRLVTKGTTLFIVRGMSLKSEFRIGVAAREVAFGQDVKALIPAKGIDPYFLAYTIRAHTNQILRMVEDTSHGTGRLDIDRLQELEIEVPPLTEQRRIVAAHAAFEHRIETLRAALRKLRAVRAGLLDTLILGPRVPLGKVLANKPKNGYSPLEVPEWTGLQALGLGCLTTEGFVPKQLKRVPNSALGRRYLLQDGDLLISRANTRELVGLAGRYRDIGSPCIYPDLMMKLHPDETQCLTSYLEIVLQTSPIRGAVQSAARGTSESMVKISAAVVEALRVPLPSLERQGEIVEAVALVDRRIGRHAAVAAKLRTTQQAVVEDLLTGRSKAYAI</sequence>
<name>A0ABU5QX67_9PSEU</name>
<evidence type="ECO:0000256" key="2">
    <source>
        <dbReference type="ARBA" id="ARBA00022747"/>
    </source>
</evidence>
<evidence type="ECO:0000256" key="1">
    <source>
        <dbReference type="ARBA" id="ARBA00010923"/>
    </source>
</evidence>
<dbReference type="GO" id="GO:0004519">
    <property type="term" value="F:endonuclease activity"/>
    <property type="evidence" value="ECO:0007669"/>
    <property type="project" value="UniProtKB-KW"/>
</dbReference>
<evidence type="ECO:0000313" key="5">
    <source>
        <dbReference type="EMBL" id="MEA5358517.1"/>
    </source>
</evidence>
<dbReference type="InterPro" id="IPR044946">
    <property type="entry name" value="Restrct_endonuc_typeI_TRD_sf"/>
</dbReference>
<dbReference type="GO" id="GO:0016787">
    <property type="term" value="F:hydrolase activity"/>
    <property type="evidence" value="ECO:0007669"/>
    <property type="project" value="UniProtKB-KW"/>
</dbReference>
<dbReference type="Pfam" id="PF01420">
    <property type="entry name" value="Methylase_S"/>
    <property type="match status" value="1"/>
</dbReference>
<proteinExistence type="inferred from homology"/>
<evidence type="ECO:0000313" key="6">
    <source>
        <dbReference type="Proteomes" id="UP001304298"/>
    </source>
</evidence>
<accession>A0ABU5QX67</accession>
<dbReference type="CDD" id="cd17249">
    <property type="entry name" value="RMtype1_S_EcoR124I-TRD2-CR2_like"/>
    <property type="match status" value="1"/>
</dbReference>
<organism evidence="5 6">
    <name type="scientific">Amycolatopsis heterodermiae</name>
    <dbReference type="NCBI Taxonomy" id="3110235"/>
    <lineage>
        <taxon>Bacteria</taxon>
        <taxon>Bacillati</taxon>
        <taxon>Actinomycetota</taxon>
        <taxon>Actinomycetes</taxon>
        <taxon>Pseudonocardiales</taxon>
        <taxon>Pseudonocardiaceae</taxon>
        <taxon>Amycolatopsis</taxon>
    </lineage>
</organism>
<gene>
    <name evidence="5" type="ORF">VA596_03135</name>
</gene>
<feature type="domain" description="Type I restriction modification DNA specificity" evidence="4">
    <location>
        <begin position="16"/>
        <end position="184"/>
    </location>
</feature>
<keyword evidence="6" id="KW-1185">Reference proteome</keyword>
<keyword evidence="2" id="KW-0680">Restriction system</keyword>
<dbReference type="SUPFAM" id="SSF116734">
    <property type="entry name" value="DNA methylase specificity domain"/>
    <property type="match status" value="2"/>
</dbReference>
<evidence type="ECO:0000256" key="3">
    <source>
        <dbReference type="ARBA" id="ARBA00023125"/>
    </source>
</evidence>
<dbReference type="CDD" id="cd17261">
    <property type="entry name" value="RMtype1_S_EcoKI-TRD2-CR2_like"/>
    <property type="match status" value="1"/>
</dbReference>
<reference evidence="5 6" key="1">
    <citation type="submission" date="2023-12" db="EMBL/GenBank/DDBJ databases">
        <title>Amycolatopsis sp. V23-08.</title>
        <authorList>
            <person name="Somphong A."/>
        </authorList>
    </citation>
    <scope>NUCLEOTIDE SEQUENCE [LARGE SCALE GENOMIC DNA]</scope>
    <source>
        <strain evidence="5 6">V23-08</strain>
    </source>
</reference>